<dbReference type="AlphaFoldDB" id="A0A1Y1QNP3"/>
<organism evidence="2 3">
    <name type="scientific">Thiothrix lacustris</name>
    <dbReference type="NCBI Taxonomy" id="525917"/>
    <lineage>
        <taxon>Bacteria</taxon>
        <taxon>Pseudomonadati</taxon>
        <taxon>Pseudomonadota</taxon>
        <taxon>Gammaproteobacteria</taxon>
        <taxon>Thiotrichales</taxon>
        <taxon>Thiotrichaceae</taxon>
        <taxon>Thiothrix</taxon>
    </lineage>
</organism>
<name>A0A1Y1QNP3_9GAMM</name>
<proteinExistence type="predicted"/>
<dbReference type="Gene3D" id="2.40.10.10">
    <property type="entry name" value="Trypsin-like serine proteases"/>
    <property type="match status" value="2"/>
</dbReference>
<dbReference type="Proteomes" id="UP000192491">
    <property type="component" value="Unassembled WGS sequence"/>
</dbReference>
<dbReference type="PANTHER" id="PTHR36234">
    <property type="entry name" value="LYSYL ENDOPEPTIDASE"/>
    <property type="match status" value="1"/>
</dbReference>
<gene>
    <name evidence="2" type="ORF">BWK73_20955</name>
</gene>
<feature type="chain" id="PRO_5010986018" description="Peptidase S1 domain-containing protein" evidence="1">
    <location>
        <begin position="23"/>
        <end position="585"/>
    </location>
</feature>
<evidence type="ECO:0000313" key="2">
    <source>
        <dbReference type="EMBL" id="OQX10185.1"/>
    </source>
</evidence>
<sequence length="585" mass="62098">MIKTLTLTCLLLALAHAVQANANAPAPEMSRAEPEIFQGDTAPEALTLRLPVLPQTTATTRSTMATVNAVSLPALQDAELQLLQSGQGAKAYRVGVGRALPSSVSATMDLNAWQWTTVKGGNVAHFNVTSSGAMRIRAQVQIGNFPAGTELRFYSPANPAQVFAADATAHSLTWSPTMEGDTLGMEVFLPTGVMPAQVELALPQLSHLVVDPASSQLKSSIFKEEYASCLQDIACASPAWQETGKAVARYVFTEADGLSYLCSGTVLADNDVYTQVPYFFTAAHCVSDQQAASSMDLFWLYANATCGGTNSSFTQTTGGAQLLMSKTTLDTTLVHLNKSPPTGVLMSGWTNTPLTSNQAVTGIHHGLGSPKKYAMGNFKAHMRMETLNGGYSVTPDTNGDFSSVQWHTGITAPGSSGSGIWVEQDGKHYLNGSLLGGSSDCANPAAPDEYSRFERTWPLISTWLGATGTPPSLRLRGSSIPPTGLVEGVIIARYLQGTRGAALVEGVTNHAFDLAALETQLAAMQQVMDIDADRQQQANKDAILLIRYLLGLRNAALIQGMDLSGSTRQTASSISTYIESILKPI</sequence>
<dbReference type="PANTHER" id="PTHR36234:SF5">
    <property type="entry name" value="LYSYL ENDOPEPTIDASE"/>
    <property type="match status" value="1"/>
</dbReference>
<evidence type="ECO:0008006" key="4">
    <source>
        <dbReference type="Google" id="ProtNLM"/>
    </source>
</evidence>
<dbReference type="InterPro" id="IPR009003">
    <property type="entry name" value="Peptidase_S1_PA"/>
</dbReference>
<accession>A0A1Y1QNP3</accession>
<evidence type="ECO:0000313" key="3">
    <source>
        <dbReference type="Proteomes" id="UP000192491"/>
    </source>
</evidence>
<protein>
    <recommendedName>
        <fullName evidence="4">Peptidase S1 domain-containing protein</fullName>
    </recommendedName>
</protein>
<reference evidence="2 3" key="1">
    <citation type="submission" date="2017-01" db="EMBL/GenBank/DDBJ databases">
        <title>Novel large sulfur bacteria in the metagenomes of groundwater-fed chemosynthetic microbial mats in the Lake Huron basin.</title>
        <authorList>
            <person name="Sharrar A.M."/>
            <person name="Flood B.E."/>
            <person name="Bailey J.V."/>
            <person name="Jones D.S."/>
            <person name="Biddanda B."/>
            <person name="Ruberg S.A."/>
            <person name="Marcus D.N."/>
            <person name="Dick G.J."/>
        </authorList>
    </citation>
    <scope>NUCLEOTIDE SEQUENCE [LARGE SCALE GENOMIC DNA]</scope>
    <source>
        <strain evidence="2">A8</strain>
    </source>
</reference>
<comment type="caution">
    <text evidence="2">The sequence shown here is derived from an EMBL/GenBank/DDBJ whole genome shotgun (WGS) entry which is preliminary data.</text>
</comment>
<dbReference type="SUPFAM" id="SSF50494">
    <property type="entry name" value="Trypsin-like serine proteases"/>
    <property type="match status" value="1"/>
</dbReference>
<dbReference type="EMBL" id="MTEJ01000120">
    <property type="protein sequence ID" value="OQX10185.1"/>
    <property type="molecule type" value="Genomic_DNA"/>
</dbReference>
<evidence type="ECO:0000256" key="1">
    <source>
        <dbReference type="SAM" id="SignalP"/>
    </source>
</evidence>
<dbReference type="InterPro" id="IPR043504">
    <property type="entry name" value="Peptidase_S1_PA_chymotrypsin"/>
</dbReference>
<feature type="signal peptide" evidence="1">
    <location>
        <begin position="1"/>
        <end position="22"/>
    </location>
</feature>
<keyword evidence="1" id="KW-0732">Signal</keyword>